<evidence type="ECO:0000256" key="1">
    <source>
        <dbReference type="SAM" id="Phobius"/>
    </source>
</evidence>
<feature type="transmembrane region" description="Helical" evidence="1">
    <location>
        <begin position="12"/>
        <end position="32"/>
    </location>
</feature>
<dbReference type="CDD" id="cd00118">
    <property type="entry name" value="LysM"/>
    <property type="match status" value="1"/>
</dbReference>
<keyword evidence="1" id="KW-1133">Transmembrane helix</keyword>
<dbReference type="PANTHER" id="PTHR34700:SF4">
    <property type="entry name" value="PHAGE-LIKE ELEMENT PBSX PROTEIN XKDP"/>
    <property type="match status" value="1"/>
</dbReference>
<proteinExistence type="predicted"/>
<feature type="domain" description="LysM" evidence="2">
    <location>
        <begin position="101"/>
        <end position="154"/>
    </location>
</feature>
<name>A0A2G6KBI6_9BACT</name>
<accession>A0A2G6KBI6</accession>
<dbReference type="InterPro" id="IPR018392">
    <property type="entry name" value="LysM"/>
</dbReference>
<dbReference type="Proteomes" id="UP000230821">
    <property type="component" value="Unassembled WGS sequence"/>
</dbReference>
<dbReference type="Pfam" id="PF01476">
    <property type="entry name" value="LysM"/>
    <property type="match status" value="1"/>
</dbReference>
<dbReference type="InterPro" id="IPR052196">
    <property type="entry name" value="Bact_Kbp"/>
</dbReference>
<organism evidence="3 4">
    <name type="scientific">candidate division KSB3 bacterium</name>
    <dbReference type="NCBI Taxonomy" id="2044937"/>
    <lineage>
        <taxon>Bacteria</taxon>
        <taxon>candidate division KSB3</taxon>
    </lineage>
</organism>
<dbReference type="AlphaFoldDB" id="A0A2G6KBI6"/>
<evidence type="ECO:0000313" key="4">
    <source>
        <dbReference type="Proteomes" id="UP000230821"/>
    </source>
</evidence>
<evidence type="ECO:0000259" key="2">
    <source>
        <dbReference type="PROSITE" id="PS51782"/>
    </source>
</evidence>
<keyword evidence="1" id="KW-0472">Membrane</keyword>
<dbReference type="Gene3D" id="3.10.350.10">
    <property type="entry name" value="LysM domain"/>
    <property type="match status" value="1"/>
</dbReference>
<comment type="caution">
    <text evidence="3">The sequence shown here is derived from an EMBL/GenBank/DDBJ whole genome shotgun (WGS) entry which is preliminary data.</text>
</comment>
<reference evidence="3 4" key="1">
    <citation type="submission" date="2017-10" db="EMBL/GenBank/DDBJ databases">
        <title>Novel microbial diversity and functional potential in the marine mammal oral microbiome.</title>
        <authorList>
            <person name="Dudek N.K."/>
            <person name="Sun C.L."/>
            <person name="Burstein D."/>
            <person name="Kantor R.S."/>
            <person name="Aliaga Goltsman D.S."/>
            <person name="Bik E.M."/>
            <person name="Thomas B.C."/>
            <person name="Banfield J.F."/>
            <person name="Relman D.A."/>
        </authorList>
    </citation>
    <scope>NUCLEOTIDE SEQUENCE [LARGE SCALE GENOMIC DNA]</scope>
    <source>
        <strain evidence="3">DOLJORAL78_47_16</strain>
    </source>
</reference>
<dbReference type="PROSITE" id="PS51782">
    <property type="entry name" value="LYSM"/>
    <property type="match status" value="1"/>
</dbReference>
<sequence>MMGDESNLSALLRILLLIPIFLCITISVYTLYQYEKCLNPLNECDTNTVNRYEHTLVPEESQENSLNEETRRGDEIRREYFEIQAKPAPPNLPEEARGIARSYVVQKGDTLWGIAGRETSYGTPYLWPIIHWEGSNKKKIDDPDLIYPNQQFIILPIVESKIDDRPLKQDEMLSFVVPDEKIQEARHEAKTRGSWSLYDGK</sequence>
<dbReference type="PANTHER" id="PTHR34700">
    <property type="entry name" value="POTASSIUM BINDING PROTEIN KBP"/>
    <property type="match status" value="1"/>
</dbReference>
<gene>
    <name evidence="3" type="ORF">CSA56_13340</name>
</gene>
<dbReference type="EMBL" id="PDSK01000104">
    <property type="protein sequence ID" value="PIE33033.1"/>
    <property type="molecule type" value="Genomic_DNA"/>
</dbReference>
<protein>
    <recommendedName>
        <fullName evidence="2">LysM domain-containing protein</fullName>
    </recommendedName>
</protein>
<dbReference type="InterPro" id="IPR036779">
    <property type="entry name" value="LysM_dom_sf"/>
</dbReference>
<evidence type="ECO:0000313" key="3">
    <source>
        <dbReference type="EMBL" id="PIE33033.1"/>
    </source>
</evidence>
<keyword evidence="1" id="KW-0812">Transmembrane</keyword>